<sequence>MIMLSVFWGVNDIIAIDILQKPNTMNAQYLIDNVLTQIINSDGFEKSK</sequence>
<dbReference type="Proteomes" id="UP000001542">
    <property type="component" value="Unassembled WGS sequence"/>
</dbReference>
<gene>
    <name evidence="1" type="ORF">TVAG_310330</name>
</gene>
<evidence type="ECO:0000313" key="2">
    <source>
        <dbReference type="Proteomes" id="UP000001542"/>
    </source>
</evidence>
<protein>
    <submittedName>
        <fullName evidence="1">Mar1 putative transposase, putative</fullName>
    </submittedName>
</protein>
<dbReference type="VEuPathDB" id="TrichDB:TVAGG3_0950040"/>
<keyword evidence="2" id="KW-1185">Reference proteome</keyword>
<proteinExistence type="predicted"/>
<dbReference type="VEuPathDB" id="TrichDB:TVAG_TEG_DS113918_2_1"/>
<organism evidence="1 2">
    <name type="scientific">Trichomonas vaginalis (strain ATCC PRA-98 / G3)</name>
    <dbReference type="NCBI Taxonomy" id="412133"/>
    <lineage>
        <taxon>Eukaryota</taxon>
        <taxon>Metamonada</taxon>
        <taxon>Parabasalia</taxon>
        <taxon>Trichomonadida</taxon>
        <taxon>Trichomonadidae</taxon>
        <taxon>Trichomonas</taxon>
    </lineage>
</organism>
<dbReference type="InParanoid" id="A2EKU9"/>
<evidence type="ECO:0000313" key="1">
    <source>
        <dbReference type="EMBL" id="EAY06746.1"/>
    </source>
</evidence>
<reference evidence="1" key="2">
    <citation type="journal article" date="2007" name="Science">
        <title>Draft genome sequence of the sexually transmitted pathogen Trichomonas vaginalis.</title>
        <authorList>
            <person name="Carlton J.M."/>
            <person name="Hirt R.P."/>
            <person name="Silva J.C."/>
            <person name="Delcher A.L."/>
            <person name="Schatz M."/>
            <person name="Zhao Q."/>
            <person name="Wortman J.R."/>
            <person name="Bidwell S.L."/>
            <person name="Alsmark U.C.M."/>
            <person name="Besteiro S."/>
            <person name="Sicheritz-Ponten T."/>
            <person name="Noel C.J."/>
            <person name="Dacks J.B."/>
            <person name="Foster P.G."/>
            <person name="Simillion C."/>
            <person name="Van de Peer Y."/>
            <person name="Miranda-Saavedra D."/>
            <person name="Barton G.J."/>
            <person name="Westrop G.D."/>
            <person name="Mueller S."/>
            <person name="Dessi D."/>
            <person name="Fiori P.L."/>
            <person name="Ren Q."/>
            <person name="Paulsen I."/>
            <person name="Zhang H."/>
            <person name="Bastida-Corcuera F.D."/>
            <person name="Simoes-Barbosa A."/>
            <person name="Brown M.T."/>
            <person name="Hayes R.D."/>
            <person name="Mukherjee M."/>
            <person name="Okumura C.Y."/>
            <person name="Schneider R."/>
            <person name="Smith A.J."/>
            <person name="Vanacova S."/>
            <person name="Villalvazo M."/>
            <person name="Haas B.J."/>
            <person name="Pertea M."/>
            <person name="Feldblyum T.V."/>
            <person name="Utterback T.R."/>
            <person name="Shu C.L."/>
            <person name="Osoegawa K."/>
            <person name="de Jong P.J."/>
            <person name="Hrdy I."/>
            <person name="Horvathova L."/>
            <person name="Zubacova Z."/>
            <person name="Dolezal P."/>
            <person name="Malik S.B."/>
            <person name="Logsdon J.M. Jr."/>
            <person name="Henze K."/>
            <person name="Gupta A."/>
            <person name="Wang C.C."/>
            <person name="Dunne R.L."/>
            <person name="Upcroft J.A."/>
            <person name="Upcroft P."/>
            <person name="White O."/>
            <person name="Salzberg S.L."/>
            <person name="Tang P."/>
            <person name="Chiu C.-H."/>
            <person name="Lee Y.-S."/>
            <person name="Embley T.M."/>
            <person name="Coombs G.H."/>
            <person name="Mottram J.C."/>
            <person name="Tachezy J."/>
            <person name="Fraser-Liggett C.M."/>
            <person name="Johnson P.J."/>
        </authorList>
    </citation>
    <scope>NUCLEOTIDE SEQUENCE [LARGE SCALE GENOMIC DNA]</scope>
    <source>
        <strain evidence="1">G3</strain>
    </source>
</reference>
<dbReference type="EMBL" id="DS113416">
    <property type="protein sequence ID" value="EAY06746.1"/>
    <property type="molecule type" value="Genomic_DNA"/>
</dbReference>
<reference evidence="1" key="1">
    <citation type="submission" date="2006-10" db="EMBL/GenBank/DDBJ databases">
        <authorList>
            <person name="Amadeo P."/>
            <person name="Zhao Q."/>
            <person name="Wortman J."/>
            <person name="Fraser-Liggett C."/>
            <person name="Carlton J."/>
        </authorList>
    </citation>
    <scope>NUCLEOTIDE SEQUENCE</scope>
    <source>
        <strain evidence="1">G3</strain>
    </source>
</reference>
<name>A2EKU9_TRIV3</name>
<accession>A2EKU9</accession>
<dbReference type="AlphaFoldDB" id="A2EKU9"/>